<keyword evidence="2" id="KW-1185">Reference proteome</keyword>
<accession>A0A6A6DHW2</accession>
<organism evidence="1 2">
    <name type="scientific">Zopfia rhizophila CBS 207.26</name>
    <dbReference type="NCBI Taxonomy" id="1314779"/>
    <lineage>
        <taxon>Eukaryota</taxon>
        <taxon>Fungi</taxon>
        <taxon>Dikarya</taxon>
        <taxon>Ascomycota</taxon>
        <taxon>Pezizomycotina</taxon>
        <taxon>Dothideomycetes</taxon>
        <taxon>Dothideomycetes incertae sedis</taxon>
        <taxon>Zopfiaceae</taxon>
        <taxon>Zopfia</taxon>
    </lineage>
</organism>
<dbReference type="AlphaFoldDB" id="A0A6A6DHW2"/>
<dbReference type="EMBL" id="ML994679">
    <property type="protein sequence ID" value="KAF2178038.1"/>
    <property type="molecule type" value="Genomic_DNA"/>
</dbReference>
<reference evidence="1" key="1">
    <citation type="journal article" date="2020" name="Stud. Mycol.">
        <title>101 Dothideomycetes genomes: a test case for predicting lifestyles and emergence of pathogens.</title>
        <authorList>
            <person name="Haridas S."/>
            <person name="Albert R."/>
            <person name="Binder M."/>
            <person name="Bloem J."/>
            <person name="Labutti K."/>
            <person name="Salamov A."/>
            <person name="Andreopoulos B."/>
            <person name="Baker S."/>
            <person name="Barry K."/>
            <person name="Bills G."/>
            <person name="Bluhm B."/>
            <person name="Cannon C."/>
            <person name="Castanera R."/>
            <person name="Culley D."/>
            <person name="Daum C."/>
            <person name="Ezra D."/>
            <person name="Gonzalez J."/>
            <person name="Henrissat B."/>
            <person name="Kuo A."/>
            <person name="Liang C."/>
            <person name="Lipzen A."/>
            <person name="Lutzoni F."/>
            <person name="Magnuson J."/>
            <person name="Mondo S."/>
            <person name="Nolan M."/>
            <person name="Ohm R."/>
            <person name="Pangilinan J."/>
            <person name="Park H.-J."/>
            <person name="Ramirez L."/>
            <person name="Alfaro M."/>
            <person name="Sun H."/>
            <person name="Tritt A."/>
            <person name="Yoshinaga Y."/>
            <person name="Zwiers L.-H."/>
            <person name="Turgeon B."/>
            <person name="Goodwin S."/>
            <person name="Spatafora J."/>
            <person name="Crous P."/>
            <person name="Grigoriev I."/>
        </authorList>
    </citation>
    <scope>NUCLEOTIDE SEQUENCE</scope>
    <source>
        <strain evidence="1">CBS 207.26</strain>
    </source>
</reference>
<dbReference type="Proteomes" id="UP000800200">
    <property type="component" value="Unassembled WGS sequence"/>
</dbReference>
<gene>
    <name evidence="1" type="ORF">K469DRAFT_348079</name>
</gene>
<evidence type="ECO:0000313" key="2">
    <source>
        <dbReference type="Proteomes" id="UP000800200"/>
    </source>
</evidence>
<name>A0A6A6DHW2_9PEZI</name>
<sequence length="154" mass="17509">MHPILPPSTATMAYNPNEVHVSDLTCKRKPDEELSGEQDGLDIEYGKKRPHIDSDALIRADQTFPAQMGCVVSLHFRGAAQWDLRICSYRTRRTCLSRGLQLSGSEFVRTNGDDTTVTKWLTSEECTRQYIEHPSTNPPKLYLRNKDSRQVEAN</sequence>
<proteinExistence type="predicted"/>
<evidence type="ECO:0000313" key="1">
    <source>
        <dbReference type="EMBL" id="KAF2178038.1"/>
    </source>
</evidence>
<protein>
    <submittedName>
        <fullName evidence="1">Uncharacterized protein</fullName>
    </submittedName>
</protein>